<dbReference type="PANTHER" id="PTHR44196:SF1">
    <property type="entry name" value="DEHYDROGENASE_REDUCTASE SDR FAMILY MEMBER 7B"/>
    <property type="match status" value="1"/>
</dbReference>
<feature type="domain" description="Ketoreductase" evidence="4">
    <location>
        <begin position="2"/>
        <end position="177"/>
    </location>
</feature>
<dbReference type="PROSITE" id="PS00061">
    <property type="entry name" value="ADH_SHORT"/>
    <property type="match status" value="1"/>
</dbReference>
<dbReference type="RefSeq" id="WP_123421084.1">
    <property type="nucleotide sequence ID" value="NZ_JBLXEP010000017.1"/>
</dbReference>
<comment type="similarity">
    <text evidence="1 3">Belongs to the short-chain dehydrogenases/reductases (SDR) family.</text>
</comment>
<dbReference type="GO" id="GO:0016020">
    <property type="term" value="C:membrane"/>
    <property type="evidence" value="ECO:0007669"/>
    <property type="project" value="TreeGrafter"/>
</dbReference>
<dbReference type="Pfam" id="PF00106">
    <property type="entry name" value="adh_short"/>
    <property type="match status" value="1"/>
</dbReference>
<dbReference type="Gene3D" id="3.40.50.720">
    <property type="entry name" value="NAD(P)-binding Rossmann-like Domain"/>
    <property type="match status" value="1"/>
</dbReference>
<dbReference type="AlphaFoldDB" id="A0A3N1PKL9"/>
<sequence length="258" mass="26962">MKTILLTGASGGIGQEIAKALAADGHRLLLVARNEDKLKALASSLPGEHLTLGLDLAASTAGSELAERVKELGVTLDVVINNAGTNQLKTFEQSSWQQIEQQIRLNLLAPMAVAHGLLPSLNSGAHLINIGSVLGEIGYPGYVAYGAAKGGLKRFSEALGRELQDQNIAVSYLAPRATNTPLNSPNAVALNKALGNKVDSPQVVAKAVQLLIQKPKASMVLGFPESLFTRVNALIPSAVDGAVKKQLATIKAHAKESS</sequence>
<dbReference type="STRING" id="584787.GCA_001247655_00143"/>
<dbReference type="InterPro" id="IPR036291">
    <property type="entry name" value="NAD(P)-bd_dom_sf"/>
</dbReference>
<dbReference type="Proteomes" id="UP000268033">
    <property type="component" value="Unassembled WGS sequence"/>
</dbReference>
<dbReference type="GO" id="GO:0016491">
    <property type="term" value="F:oxidoreductase activity"/>
    <property type="evidence" value="ECO:0007669"/>
    <property type="project" value="UniProtKB-KW"/>
</dbReference>
<dbReference type="EMBL" id="RJUL01000003">
    <property type="protein sequence ID" value="ROQ28669.1"/>
    <property type="molecule type" value="Genomic_DNA"/>
</dbReference>
<evidence type="ECO:0000313" key="6">
    <source>
        <dbReference type="Proteomes" id="UP000268033"/>
    </source>
</evidence>
<evidence type="ECO:0000313" key="5">
    <source>
        <dbReference type="EMBL" id="ROQ28669.1"/>
    </source>
</evidence>
<reference evidence="5 6" key="1">
    <citation type="submission" date="2018-11" db="EMBL/GenBank/DDBJ databases">
        <title>Genomic Encyclopedia of Type Strains, Phase IV (KMG-IV): sequencing the most valuable type-strain genomes for metagenomic binning, comparative biology and taxonomic classification.</title>
        <authorList>
            <person name="Goeker M."/>
        </authorList>
    </citation>
    <scope>NUCLEOTIDE SEQUENCE [LARGE SCALE GENOMIC DNA]</scope>
    <source>
        <strain evidence="5 6">DSM 21945</strain>
    </source>
</reference>
<dbReference type="InterPro" id="IPR002347">
    <property type="entry name" value="SDR_fam"/>
</dbReference>
<proteinExistence type="inferred from homology"/>
<dbReference type="InterPro" id="IPR057326">
    <property type="entry name" value="KR_dom"/>
</dbReference>
<dbReference type="InterPro" id="IPR020904">
    <property type="entry name" value="Sc_DH/Rdtase_CS"/>
</dbReference>
<organism evidence="5 6">
    <name type="scientific">Gallaecimonas pentaromativorans</name>
    <dbReference type="NCBI Taxonomy" id="584787"/>
    <lineage>
        <taxon>Bacteria</taxon>
        <taxon>Pseudomonadati</taxon>
        <taxon>Pseudomonadota</taxon>
        <taxon>Gammaproteobacteria</taxon>
        <taxon>Enterobacterales</taxon>
        <taxon>Gallaecimonadaceae</taxon>
        <taxon>Gallaecimonas</taxon>
    </lineage>
</organism>
<dbReference type="PANTHER" id="PTHR44196">
    <property type="entry name" value="DEHYDROGENASE/REDUCTASE SDR FAMILY MEMBER 7B"/>
    <property type="match status" value="1"/>
</dbReference>
<comment type="caution">
    <text evidence="5">The sequence shown here is derived from an EMBL/GenBank/DDBJ whole genome shotgun (WGS) entry which is preliminary data.</text>
</comment>
<evidence type="ECO:0000256" key="1">
    <source>
        <dbReference type="ARBA" id="ARBA00006484"/>
    </source>
</evidence>
<protein>
    <submittedName>
        <fullName evidence="5">Short-subunit dehydrogenase</fullName>
    </submittedName>
</protein>
<name>A0A3N1PKL9_9GAMM</name>
<gene>
    <name evidence="5" type="ORF">EDC28_103262</name>
</gene>
<keyword evidence="6" id="KW-1185">Reference proteome</keyword>
<evidence type="ECO:0000259" key="4">
    <source>
        <dbReference type="SMART" id="SM00822"/>
    </source>
</evidence>
<accession>A0A3N1PKL9</accession>
<dbReference type="PRINTS" id="PR00081">
    <property type="entry name" value="GDHRDH"/>
</dbReference>
<dbReference type="SMART" id="SM00822">
    <property type="entry name" value="PKS_KR"/>
    <property type="match status" value="1"/>
</dbReference>
<keyword evidence="2" id="KW-0560">Oxidoreductase</keyword>
<evidence type="ECO:0000256" key="2">
    <source>
        <dbReference type="ARBA" id="ARBA00023002"/>
    </source>
</evidence>
<dbReference type="SUPFAM" id="SSF51735">
    <property type="entry name" value="NAD(P)-binding Rossmann-fold domains"/>
    <property type="match status" value="1"/>
</dbReference>
<dbReference type="CDD" id="cd05233">
    <property type="entry name" value="SDR_c"/>
    <property type="match status" value="1"/>
</dbReference>
<dbReference type="PRINTS" id="PR00080">
    <property type="entry name" value="SDRFAMILY"/>
</dbReference>
<dbReference type="NCBIfam" id="NF006565">
    <property type="entry name" value="PRK09072.1"/>
    <property type="match status" value="1"/>
</dbReference>
<evidence type="ECO:0000256" key="3">
    <source>
        <dbReference type="RuleBase" id="RU000363"/>
    </source>
</evidence>